<keyword evidence="4 7" id="KW-1133">Transmembrane helix</keyword>
<dbReference type="KEGG" id="scn:Solca_0339"/>
<dbReference type="InterPro" id="IPR049453">
    <property type="entry name" value="Memb_transporter_dom"/>
</dbReference>
<evidence type="ECO:0000313" key="9">
    <source>
        <dbReference type="EMBL" id="AFD05482.1"/>
    </source>
</evidence>
<reference evidence="9" key="1">
    <citation type="submission" date="2012-02" db="EMBL/GenBank/DDBJ databases">
        <title>The complete genome of Solitalea canadensis DSM 3403.</title>
        <authorList>
            <consortium name="US DOE Joint Genome Institute (JGI-PGF)"/>
            <person name="Lucas S."/>
            <person name="Copeland A."/>
            <person name="Lapidus A."/>
            <person name="Glavina del Rio T."/>
            <person name="Dalin E."/>
            <person name="Tice H."/>
            <person name="Bruce D."/>
            <person name="Goodwin L."/>
            <person name="Pitluck S."/>
            <person name="Peters L."/>
            <person name="Ovchinnikova G."/>
            <person name="Lu M."/>
            <person name="Kyrpides N."/>
            <person name="Mavromatis K."/>
            <person name="Ivanova N."/>
            <person name="Brettin T."/>
            <person name="Detter J.C."/>
            <person name="Han C."/>
            <person name="Larimer F."/>
            <person name="Land M."/>
            <person name="Hauser L."/>
            <person name="Markowitz V."/>
            <person name="Cheng J.-F."/>
            <person name="Hugenholtz P."/>
            <person name="Woyke T."/>
            <person name="Wu D."/>
            <person name="Spring S."/>
            <person name="Schroeder M."/>
            <person name="Kopitz M."/>
            <person name="Brambilla E."/>
            <person name="Klenk H.-P."/>
            <person name="Eisen J.A."/>
        </authorList>
    </citation>
    <scope>NUCLEOTIDE SEQUENCE</scope>
    <source>
        <strain evidence="9">DSM 3403</strain>
    </source>
</reference>
<accession>H8KXR7</accession>
<feature type="transmembrane region" description="Helical" evidence="7">
    <location>
        <begin position="26"/>
        <end position="48"/>
    </location>
</feature>
<evidence type="ECO:0000256" key="4">
    <source>
        <dbReference type="ARBA" id="ARBA00022989"/>
    </source>
</evidence>
<dbReference type="AlphaFoldDB" id="H8KXR7"/>
<evidence type="ECO:0000256" key="3">
    <source>
        <dbReference type="ARBA" id="ARBA00022692"/>
    </source>
</evidence>
<dbReference type="PANTHER" id="PTHR30509:SF9">
    <property type="entry name" value="MULTIDRUG RESISTANCE PROTEIN MDTO"/>
    <property type="match status" value="1"/>
</dbReference>
<evidence type="ECO:0000256" key="5">
    <source>
        <dbReference type="ARBA" id="ARBA00023136"/>
    </source>
</evidence>
<feature type="transmembrane region" description="Helical" evidence="7">
    <location>
        <begin position="493"/>
        <end position="512"/>
    </location>
</feature>
<feature type="transmembrane region" description="Helical" evidence="7">
    <location>
        <begin position="470"/>
        <end position="486"/>
    </location>
</feature>
<name>H8KXR7_SOLCM</name>
<dbReference type="EMBL" id="CP003349">
    <property type="protein sequence ID" value="AFD05482.1"/>
    <property type="molecule type" value="Genomic_DNA"/>
</dbReference>
<evidence type="ECO:0000256" key="2">
    <source>
        <dbReference type="ARBA" id="ARBA00022475"/>
    </source>
</evidence>
<dbReference type="PANTHER" id="PTHR30509">
    <property type="entry name" value="P-HYDROXYBENZOIC ACID EFFLUX PUMP SUBUNIT-RELATED"/>
    <property type="match status" value="1"/>
</dbReference>
<feature type="transmembrane region" description="Helical" evidence="7">
    <location>
        <begin position="413"/>
        <end position="434"/>
    </location>
</feature>
<protein>
    <submittedName>
        <fullName evidence="9">Putative membrane protein</fullName>
    </submittedName>
</protein>
<dbReference type="eggNOG" id="COG1289">
    <property type="taxonomic scope" value="Bacteria"/>
</dbReference>
<feature type="transmembrane region" description="Helical" evidence="7">
    <location>
        <begin position="446"/>
        <end position="464"/>
    </location>
</feature>
<evidence type="ECO:0000256" key="6">
    <source>
        <dbReference type="ARBA" id="ARBA00043993"/>
    </source>
</evidence>
<evidence type="ECO:0000259" key="8">
    <source>
        <dbReference type="Pfam" id="PF13515"/>
    </source>
</evidence>
<dbReference type="Proteomes" id="UP000007590">
    <property type="component" value="Chromosome"/>
</dbReference>
<feature type="transmembrane region" description="Helical" evidence="7">
    <location>
        <begin position="148"/>
        <end position="169"/>
    </location>
</feature>
<feature type="transmembrane region" description="Helical" evidence="7">
    <location>
        <begin position="96"/>
        <end position="113"/>
    </location>
</feature>
<dbReference type="HOGENOM" id="CLU_383456_0_0_10"/>
<proteinExistence type="inferred from homology"/>
<feature type="transmembrane region" description="Helical" evidence="7">
    <location>
        <begin position="518"/>
        <end position="539"/>
    </location>
</feature>
<dbReference type="RefSeq" id="WP_014678710.1">
    <property type="nucleotide sequence ID" value="NC_017770.1"/>
</dbReference>
<keyword evidence="2" id="KW-1003">Cell membrane</keyword>
<dbReference type="Pfam" id="PF13515">
    <property type="entry name" value="FUSC_2"/>
    <property type="match status" value="1"/>
</dbReference>
<organism evidence="9 10">
    <name type="scientific">Solitalea canadensis (strain ATCC 29591 / DSM 3403 / JCM 21819 / LMG 8368 / NBRC 15130 / NCIMB 12057 / USAM 9D)</name>
    <name type="common">Flexibacter canadensis</name>
    <dbReference type="NCBI Taxonomy" id="929556"/>
    <lineage>
        <taxon>Bacteria</taxon>
        <taxon>Pseudomonadati</taxon>
        <taxon>Bacteroidota</taxon>
        <taxon>Sphingobacteriia</taxon>
        <taxon>Sphingobacteriales</taxon>
        <taxon>Sphingobacteriaceae</taxon>
        <taxon>Solitalea</taxon>
    </lineage>
</organism>
<evidence type="ECO:0000256" key="7">
    <source>
        <dbReference type="SAM" id="Phobius"/>
    </source>
</evidence>
<dbReference type="STRING" id="929556.Solca_0339"/>
<keyword evidence="3 7" id="KW-0812">Transmembrane</keyword>
<sequence length="745" mass="83995">MLLKTYITNPRTFINRERQNPDITRALVSMVSLVGFLVVAELTGHVDIGVYGGLAAELISWARVTGSFAHRVWVMILGTLAVAVATFLGTIAGGNMIAAMAFLVVVAFLSGMARGLGDHGLTLGTLAVVLFLLALYGPNTQAMAEKRAIAVLLGGALSITLRVIILWLLNPQLPYDIAISKPWTISSSIMGMVPALCEEDEHEAETKLNEEEVKLRVAINDLLPYLRKGDSKLVSVRRELLKVVRAGSRFGSTAMALFYEMVQVGKHERLSFLMPTLKNTFQTLELAGSTVGHYLLSKSHEDEELLKIRIQRVENMVLIIRKRLDAAGLPIEDKLEVMKVIYMFESSISYLHTALNWIEKLDEKRKKLSFVTQFQPSISIKSQWKNTLSEFTADSELFRHSLRLTVIATFCLFLYYFFEIPRGYWIALTVMVVLQPDFSSTRLKAWDRVLGTLGGVLIGSLLIHYVKYEYVIFIVIAICLFLFFYFQARNYAIAVFFLTIELVALIDLTLPYDWHIGLYRMMNTILGGVIAVASAYLLWPKWQHVKLGHFLGHAIKANRVYLMQIGHELKEKTGFHARLIGLRRKAEVANLNMAEALKKVKYEPGASKTLIAFGENLAFYNAKLTREITAFGAILPGISKEFEFPITYSLIDECANLLHDLSESLENDQLICVRHSFTRFFLDIDKRIVSIRESVATANVEEQKKMERQLLDYELIRSQMDIITTEIAAMCNISGKVELQAIPLN</sequence>
<evidence type="ECO:0000256" key="1">
    <source>
        <dbReference type="ARBA" id="ARBA00004651"/>
    </source>
</evidence>
<dbReference type="OrthoDB" id="8670769at2"/>
<evidence type="ECO:0000313" key="10">
    <source>
        <dbReference type="Proteomes" id="UP000007590"/>
    </source>
</evidence>
<dbReference type="GO" id="GO:0005886">
    <property type="term" value="C:plasma membrane"/>
    <property type="evidence" value="ECO:0007669"/>
    <property type="project" value="UniProtKB-SubCell"/>
</dbReference>
<comment type="subcellular location">
    <subcellularLocation>
        <location evidence="1">Cell membrane</location>
        <topology evidence="1">Multi-pass membrane protein</topology>
    </subcellularLocation>
</comment>
<feature type="transmembrane region" description="Helical" evidence="7">
    <location>
        <begin position="68"/>
        <end position="89"/>
    </location>
</feature>
<keyword evidence="5 7" id="KW-0472">Membrane</keyword>
<keyword evidence="10" id="KW-1185">Reference proteome</keyword>
<feature type="transmembrane region" description="Helical" evidence="7">
    <location>
        <begin position="119"/>
        <end position="136"/>
    </location>
</feature>
<comment type="similarity">
    <text evidence="6">Belongs to the YccS/YhfK family.</text>
</comment>
<gene>
    <name evidence="9" type="ordered locus">Solca_0339</name>
</gene>
<feature type="domain" description="Integral membrane bound transporter" evidence="8">
    <location>
        <begin position="411"/>
        <end position="533"/>
    </location>
</feature>